<dbReference type="Pfam" id="PF00226">
    <property type="entry name" value="DnaJ"/>
    <property type="match status" value="1"/>
</dbReference>
<dbReference type="Gene3D" id="1.10.287.110">
    <property type="entry name" value="DnaJ domain"/>
    <property type="match status" value="1"/>
</dbReference>
<dbReference type="Gene3D" id="2.60.260.20">
    <property type="entry name" value="Urease metallochaperone UreE, N-terminal domain"/>
    <property type="match status" value="2"/>
</dbReference>
<keyword evidence="5" id="KW-1185">Reference proteome</keyword>
<dbReference type="SUPFAM" id="SSF49493">
    <property type="entry name" value="HSP40/DnaJ peptide-binding domain"/>
    <property type="match status" value="2"/>
</dbReference>
<feature type="region of interest" description="Disordered" evidence="2">
    <location>
        <begin position="146"/>
        <end position="192"/>
    </location>
</feature>
<dbReference type="FunFam" id="2.60.260.20:FF:000013">
    <property type="entry name" value="DnaJ subfamily B member 11"/>
    <property type="match status" value="1"/>
</dbReference>
<evidence type="ECO:0000256" key="1">
    <source>
        <dbReference type="ARBA" id="ARBA00023186"/>
    </source>
</evidence>
<dbReference type="Proteomes" id="UP001166286">
    <property type="component" value="Unassembled WGS sequence"/>
</dbReference>
<evidence type="ECO:0000313" key="4">
    <source>
        <dbReference type="EMBL" id="KAK0512593.1"/>
    </source>
</evidence>
<protein>
    <recommendedName>
        <fullName evidence="3">J domain-containing protein</fullName>
    </recommendedName>
</protein>
<dbReference type="InterPro" id="IPR036869">
    <property type="entry name" value="J_dom_sf"/>
</dbReference>
<dbReference type="CDD" id="cd06257">
    <property type="entry name" value="DnaJ"/>
    <property type="match status" value="1"/>
</dbReference>
<dbReference type="InterPro" id="IPR002939">
    <property type="entry name" value="DnaJ_C"/>
</dbReference>
<proteinExistence type="predicted"/>
<name>A0AA39V1R6_9LECA</name>
<dbReference type="PROSITE" id="PS50076">
    <property type="entry name" value="DNAJ_2"/>
    <property type="match status" value="1"/>
</dbReference>
<dbReference type="InterPro" id="IPR051339">
    <property type="entry name" value="DnaJ_subfamily_B"/>
</dbReference>
<feature type="compositionally biased region" description="Basic and acidic residues" evidence="2">
    <location>
        <begin position="33"/>
        <end position="48"/>
    </location>
</feature>
<feature type="domain" description="J" evidence="3">
    <location>
        <begin position="6"/>
        <end position="71"/>
    </location>
</feature>
<dbReference type="GO" id="GO:0051087">
    <property type="term" value="F:protein-folding chaperone binding"/>
    <property type="evidence" value="ECO:0007669"/>
    <property type="project" value="TreeGrafter"/>
</dbReference>
<evidence type="ECO:0000256" key="2">
    <source>
        <dbReference type="SAM" id="MobiDB-lite"/>
    </source>
</evidence>
<dbReference type="GO" id="GO:0006413">
    <property type="term" value="P:translational initiation"/>
    <property type="evidence" value="ECO:0007669"/>
    <property type="project" value="TreeGrafter"/>
</dbReference>
<keyword evidence="1" id="KW-0143">Chaperone</keyword>
<dbReference type="FunFam" id="2.60.260.20:FF:000002">
    <property type="entry name" value="Dnaj homolog subfamily b member"/>
    <property type="match status" value="1"/>
</dbReference>
<gene>
    <name evidence="4" type="ORF">JMJ35_004610</name>
</gene>
<dbReference type="CDD" id="cd10747">
    <property type="entry name" value="DnaJ_C"/>
    <property type="match status" value="1"/>
</dbReference>
<sequence length="366" mass="40359">MVAETKLYDTLGIKPESTQDEIKKAYRKSALKNHPDKNPDNPKASEKFKEVSQAYEILSDPEKRKVYDQYGLEFLLRGGTEAPPPGAGGPGGMPGGFEGMNFGNMGGMPGGGRSFHFSTSGGNGAFSFSDPSSIFSEFFKQGGSGMGDDDDNIFAQMNSGRGGFGSNGGRSSRSNAYPSSSRRRERSPEVTTVERPLPLTLEELFKGTKKRMKIKRKTYDPRTHKQSIEDKILDIDIKPGYKVGTKIKFKDMGDQEEGGTQDLHFIVTEKPHPVFTRDGDNLKAVIELDLKESLTGWKRTITTIDGRQQVVSRGGPTGPGFQETFPHQGMPKSKKPSERGDMIIEVKVKYPTSLTPHQKELLKDIL</sequence>
<dbReference type="EMBL" id="JAFEKC020000009">
    <property type="protein sequence ID" value="KAK0512593.1"/>
    <property type="molecule type" value="Genomic_DNA"/>
</dbReference>
<dbReference type="FunFam" id="1.10.287.110:FF:000136">
    <property type="entry name" value="DnaJ domain-containing protein Psi"/>
    <property type="match status" value="1"/>
</dbReference>
<dbReference type="InterPro" id="IPR001623">
    <property type="entry name" value="DnaJ_domain"/>
</dbReference>
<feature type="compositionally biased region" description="Low complexity" evidence="2">
    <location>
        <begin position="169"/>
        <end position="180"/>
    </location>
</feature>
<feature type="region of interest" description="Disordered" evidence="2">
    <location>
        <begin position="28"/>
        <end position="48"/>
    </location>
</feature>
<dbReference type="InterPro" id="IPR008971">
    <property type="entry name" value="HSP40/DnaJ_pept-bd"/>
</dbReference>
<comment type="caution">
    <text evidence="4">The sequence shown here is derived from an EMBL/GenBank/DDBJ whole genome shotgun (WGS) entry which is preliminary data.</text>
</comment>
<feature type="region of interest" description="Disordered" evidence="2">
    <location>
        <begin position="1"/>
        <end position="20"/>
    </location>
</feature>
<dbReference type="PROSITE" id="PS00636">
    <property type="entry name" value="DNAJ_1"/>
    <property type="match status" value="1"/>
</dbReference>
<dbReference type="Pfam" id="PF01556">
    <property type="entry name" value="DnaJ_C"/>
    <property type="match status" value="1"/>
</dbReference>
<feature type="region of interest" description="Disordered" evidence="2">
    <location>
        <begin position="312"/>
        <end position="337"/>
    </location>
</feature>
<dbReference type="AlphaFoldDB" id="A0AA39V1R6"/>
<dbReference type="PANTHER" id="PTHR24078:SF553">
    <property type="entry name" value="DNAJ HOMOLOG SUBFAMILY B MEMBER 5"/>
    <property type="match status" value="1"/>
</dbReference>
<accession>A0AA39V1R6</accession>
<dbReference type="GO" id="GO:0006457">
    <property type="term" value="P:protein folding"/>
    <property type="evidence" value="ECO:0007669"/>
    <property type="project" value="InterPro"/>
</dbReference>
<reference evidence="4" key="1">
    <citation type="submission" date="2023-03" db="EMBL/GenBank/DDBJ databases">
        <title>Complete genome of Cladonia borealis.</title>
        <authorList>
            <person name="Park H."/>
        </authorList>
    </citation>
    <scope>NUCLEOTIDE SEQUENCE</scope>
    <source>
        <strain evidence="4">ANT050790</strain>
    </source>
</reference>
<evidence type="ECO:0000259" key="3">
    <source>
        <dbReference type="PROSITE" id="PS50076"/>
    </source>
</evidence>
<dbReference type="SUPFAM" id="SSF46565">
    <property type="entry name" value="Chaperone J-domain"/>
    <property type="match status" value="1"/>
</dbReference>
<evidence type="ECO:0000313" key="5">
    <source>
        <dbReference type="Proteomes" id="UP001166286"/>
    </source>
</evidence>
<organism evidence="4 5">
    <name type="scientific">Cladonia borealis</name>
    <dbReference type="NCBI Taxonomy" id="184061"/>
    <lineage>
        <taxon>Eukaryota</taxon>
        <taxon>Fungi</taxon>
        <taxon>Dikarya</taxon>
        <taxon>Ascomycota</taxon>
        <taxon>Pezizomycotina</taxon>
        <taxon>Lecanoromycetes</taxon>
        <taxon>OSLEUM clade</taxon>
        <taxon>Lecanoromycetidae</taxon>
        <taxon>Lecanorales</taxon>
        <taxon>Lecanorineae</taxon>
        <taxon>Cladoniaceae</taxon>
        <taxon>Cladonia</taxon>
    </lineage>
</organism>
<dbReference type="InterPro" id="IPR018253">
    <property type="entry name" value="DnaJ_domain_CS"/>
</dbReference>
<dbReference type="GO" id="GO:0005829">
    <property type="term" value="C:cytosol"/>
    <property type="evidence" value="ECO:0007669"/>
    <property type="project" value="TreeGrafter"/>
</dbReference>
<dbReference type="GO" id="GO:0051082">
    <property type="term" value="F:unfolded protein binding"/>
    <property type="evidence" value="ECO:0007669"/>
    <property type="project" value="InterPro"/>
</dbReference>
<dbReference type="PRINTS" id="PR00625">
    <property type="entry name" value="JDOMAIN"/>
</dbReference>
<dbReference type="SMART" id="SM00271">
    <property type="entry name" value="DnaJ"/>
    <property type="match status" value="1"/>
</dbReference>
<dbReference type="PANTHER" id="PTHR24078">
    <property type="entry name" value="DNAJ HOMOLOG SUBFAMILY C MEMBER"/>
    <property type="match status" value="1"/>
</dbReference>